<proteinExistence type="predicted"/>
<evidence type="ECO:0000313" key="1">
    <source>
        <dbReference type="Ensembl" id="ENSCJAP00000092480.1"/>
    </source>
</evidence>
<sequence>MVNYVYRLAYVEPALHPRDESYLIIIDKFFDVLLQSACQYFIEDFCVYVHHGYWPEVFFSCWVSAGFGNRMMLVL</sequence>
<reference evidence="1" key="3">
    <citation type="submission" date="2025-09" db="UniProtKB">
        <authorList>
            <consortium name="Ensembl"/>
        </authorList>
    </citation>
    <scope>IDENTIFICATION</scope>
</reference>
<keyword evidence="2" id="KW-1185">Reference proteome</keyword>
<reference evidence="1" key="2">
    <citation type="submission" date="2025-08" db="UniProtKB">
        <authorList>
            <consortium name="Ensembl"/>
        </authorList>
    </citation>
    <scope>IDENTIFICATION</scope>
</reference>
<reference evidence="1 2" key="1">
    <citation type="submission" date="2009-03" db="EMBL/GenBank/DDBJ databases">
        <authorList>
            <person name="Warren W."/>
            <person name="Ye L."/>
            <person name="Minx P."/>
            <person name="Worley K."/>
            <person name="Gibbs R."/>
            <person name="Wilson R.K."/>
        </authorList>
    </citation>
    <scope>NUCLEOTIDE SEQUENCE [LARGE SCALE GENOMIC DNA]</scope>
</reference>
<dbReference type="Ensembl" id="ENSCJAT00000130808.1">
    <property type="protein sequence ID" value="ENSCJAP00000092480.1"/>
    <property type="gene ID" value="ENSCJAG00000070565.1"/>
</dbReference>
<name>A0A8I4A457_CALJA</name>
<dbReference type="GeneTree" id="ENSGT00960000193285"/>
<evidence type="ECO:0000313" key="2">
    <source>
        <dbReference type="Proteomes" id="UP000008225"/>
    </source>
</evidence>
<protein>
    <submittedName>
        <fullName evidence="1">Uncharacterized protein</fullName>
    </submittedName>
</protein>
<accession>A0A8I4A457</accession>
<dbReference type="Proteomes" id="UP000008225">
    <property type="component" value="Chromosome 13"/>
</dbReference>
<dbReference type="AlphaFoldDB" id="A0A8I4A457"/>
<organism evidence="1 2">
    <name type="scientific">Callithrix jacchus</name>
    <name type="common">White-tufted-ear marmoset</name>
    <name type="synonym">Simia Jacchus</name>
    <dbReference type="NCBI Taxonomy" id="9483"/>
    <lineage>
        <taxon>Eukaryota</taxon>
        <taxon>Metazoa</taxon>
        <taxon>Chordata</taxon>
        <taxon>Craniata</taxon>
        <taxon>Vertebrata</taxon>
        <taxon>Euteleostomi</taxon>
        <taxon>Mammalia</taxon>
        <taxon>Eutheria</taxon>
        <taxon>Euarchontoglires</taxon>
        <taxon>Primates</taxon>
        <taxon>Haplorrhini</taxon>
        <taxon>Platyrrhini</taxon>
        <taxon>Cebidae</taxon>
        <taxon>Callitrichinae</taxon>
        <taxon>Callithrix</taxon>
        <taxon>Callithrix</taxon>
    </lineage>
</organism>